<gene>
    <name evidence="2" type="ORF">PFICI_09294</name>
</gene>
<dbReference type="AlphaFoldDB" id="W3X2Q6"/>
<name>W3X2Q6_PESFW</name>
<accession>W3X2Q6</accession>
<feature type="compositionally biased region" description="Basic and acidic residues" evidence="1">
    <location>
        <begin position="769"/>
        <end position="780"/>
    </location>
</feature>
<feature type="compositionally biased region" description="Basic and acidic residues" evidence="1">
    <location>
        <begin position="347"/>
        <end position="359"/>
    </location>
</feature>
<dbReference type="InParanoid" id="W3X2Q6"/>
<feature type="region of interest" description="Disordered" evidence="1">
    <location>
        <begin position="655"/>
        <end position="676"/>
    </location>
</feature>
<reference evidence="3" key="1">
    <citation type="journal article" date="2015" name="BMC Genomics">
        <title>Genomic and transcriptomic analysis of the endophytic fungus Pestalotiopsis fici reveals its lifestyle and high potential for synthesis of natural products.</title>
        <authorList>
            <person name="Wang X."/>
            <person name="Zhang X."/>
            <person name="Liu L."/>
            <person name="Xiang M."/>
            <person name="Wang W."/>
            <person name="Sun X."/>
            <person name="Che Y."/>
            <person name="Guo L."/>
            <person name="Liu G."/>
            <person name="Guo L."/>
            <person name="Wang C."/>
            <person name="Yin W.B."/>
            <person name="Stadler M."/>
            <person name="Zhang X."/>
            <person name="Liu X."/>
        </authorList>
    </citation>
    <scope>NUCLEOTIDE SEQUENCE [LARGE SCALE GENOMIC DNA]</scope>
    <source>
        <strain evidence="3">W106-1 / CGMCC3.15140</strain>
    </source>
</reference>
<dbReference type="HOGENOM" id="CLU_011743_0_0_1"/>
<feature type="compositionally biased region" description="Basic and acidic residues" evidence="1">
    <location>
        <begin position="578"/>
        <end position="603"/>
    </location>
</feature>
<feature type="compositionally biased region" description="Polar residues" evidence="1">
    <location>
        <begin position="472"/>
        <end position="495"/>
    </location>
</feature>
<feature type="compositionally biased region" description="Pro residues" evidence="1">
    <location>
        <begin position="175"/>
        <end position="189"/>
    </location>
</feature>
<feature type="compositionally biased region" description="Low complexity" evidence="1">
    <location>
        <begin position="106"/>
        <end position="120"/>
    </location>
</feature>
<dbReference type="Proteomes" id="UP000030651">
    <property type="component" value="Unassembled WGS sequence"/>
</dbReference>
<dbReference type="GeneID" id="19274307"/>
<feature type="compositionally biased region" description="Basic and acidic residues" evidence="1">
    <location>
        <begin position="435"/>
        <end position="453"/>
    </location>
</feature>
<dbReference type="STRING" id="1229662.W3X2Q6"/>
<dbReference type="OMA" id="MCYLSEQ"/>
<feature type="compositionally biased region" description="Basic and acidic residues" evidence="1">
    <location>
        <begin position="66"/>
        <end position="77"/>
    </location>
</feature>
<feature type="region of interest" description="Disordered" evidence="1">
    <location>
        <begin position="1"/>
        <end position="359"/>
    </location>
</feature>
<dbReference type="RefSeq" id="XP_007836066.1">
    <property type="nucleotide sequence ID" value="XM_007837875.1"/>
</dbReference>
<feature type="region of interest" description="Disordered" evidence="1">
    <location>
        <begin position="761"/>
        <end position="783"/>
    </location>
</feature>
<sequence>MADVPMPDAPASDPKPRRRFAPQLVEETVKSSKANKEPESRATEDVATASEPEKPRRRFAPQLVEETTKSSKVKNEQVAEDSQEPAPPSEKPRRRFAPQLVEETVKSSNKSESSSAAAEAPKPRTTRDASVQVDVDMKDATSTRRRFAPVPIETTFDSYRVGKNPHGPTAELTPDPSPTDALPPIPALPSAPVIETRKTSDQKPKRRFAPQLIETSRRAKRAGQDGPATKPTDKTDITPGTNHIYVQKPKRKQQPPSALRTAHGASSVESGDQSPRFLPRRQQSLKQHCNTRRATRANSYLPELEVIPSSESDKSDDENGAPKGAAFSIGAPARAPSDGETWSTRNPDAKDRRESCDERSNHYLLAVAAREAFRQRELETAMSAYPNGLPPAGVEHFFVRDNSEDDVAYEEPLRHGTSNLIRRKSTDPTWAVSEMRQHAEKLASKNKQTREPTFDDDLDQMDIAPPPEDPLWTTTGPRPPSRTQLQKVESQSPWQSPYLIAQSPRIGAHTGAADRGFASSPRVQPESTGMKAGPFSMPFANFNTGKEDRDLMRQQKRKSPPMLGEDLKFRTCPSPKATRMEPDHPWPTHGDGSRPEERQRDPSGETGLWRGYCVGQAPEDMVQSAGFNPPALLATPGEPASPADPFAMAFSASMTSDHTAPRTPTSPSRRDPPKGLHMLHGLDDRLKMEKARKDHKERLLAEFDDAFITQVYNYISLGYPAMARSFDDELSKISGIPINELRQDDNKKIEKGFMLEMELRVGSDSSSDEEMRTPEEDEKRTRKPPRWRALRLYILEWARQHPDLGGDGNTSGWGVRARRGSWAI</sequence>
<protein>
    <submittedName>
        <fullName evidence="2">Uncharacterized protein</fullName>
    </submittedName>
</protein>
<dbReference type="eggNOG" id="ENOG502SHAB">
    <property type="taxonomic scope" value="Eukaryota"/>
</dbReference>
<keyword evidence="3" id="KW-1185">Reference proteome</keyword>
<dbReference type="OrthoDB" id="4716584at2759"/>
<evidence type="ECO:0000256" key="1">
    <source>
        <dbReference type="SAM" id="MobiDB-lite"/>
    </source>
</evidence>
<proteinExistence type="predicted"/>
<feature type="compositionally biased region" description="Basic and acidic residues" evidence="1">
    <location>
        <begin position="27"/>
        <end position="44"/>
    </location>
</feature>
<feature type="region of interest" description="Disordered" evidence="1">
    <location>
        <begin position="435"/>
        <end position="609"/>
    </location>
</feature>
<evidence type="ECO:0000313" key="3">
    <source>
        <dbReference type="Proteomes" id="UP000030651"/>
    </source>
</evidence>
<evidence type="ECO:0000313" key="2">
    <source>
        <dbReference type="EMBL" id="ETS79441.1"/>
    </source>
</evidence>
<organism evidence="2 3">
    <name type="scientific">Pestalotiopsis fici (strain W106-1 / CGMCC3.15140)</name>
    <dbReference type="NCBI Taxonomy" id="1229662"/>
    <lineage>
        <taxon>Eukaryota</taxon>
        <taxon>Fungi</taxon>
        <taxon>Dikarya</taxon>
        <taxon>Ascomycota</taxon>
        <taxon>Pezizomycotina</taxon>
        <taxon>Sordariomycetes</taxon>
        <taxon>Xylariomycetidae</taxon>
        <taxon>Amphisphaeriales</taxon>
        <taxon>Sporocadaceae</taxon>
        <taxon>Pestalotiopsis</taxon>
    </lineage>
</organism>
<dbReference type="KEGG" id="pfy:PFICI_09294"/>
<dbReference type="EMBL" id="KI912114">
    <property type="protein sequence ID" value="ETS79441.1"/>
    <property type="molecule type" value="Genomic_DNA"/>
</dbReference>